<dbReference type="AlphaFoldDB" id="A0A1X2HG44"/>
<name>A0A1X2HG44_SYNRA</name>
<dbReference type="InParanoid" id="A0A1X2HG44"/>
<keyword evidence="2" id="KW-1185">Reference proteome</keyword>
<gene>
    <name evidence="1" type="ORF">BCR43DRAFT_523978</name>
</gene>
<organism evidence="1 2">
    <name type="scientific">Syncephalastrum racemosum</name>
    <name type="common">Filamentous fungus</name>
    <dbReference type="NCBI Taxonomy" id="13706"/>
    <lineage>
        <taxon>Eukaryota</taxon>
        <taxon>Fungi</taxon>
        <taxon>Fungi incertae sedis</taxon>
        <taxon>Mucoromycota</taxon>
        <taxon>Mucoromycotina</taxon>
        <taxon>Mucoromycetes</taxon>
        <taxon>Mucorales</taxon>
        <taxon>Syncephalastraceae</taxon>
        <taxon>Syncephalastrum</taxon>
    </lineage>
</organism>
<comment type="caution">
    <text evidence="1">The sequence shown here is derived from an EMBL/GenBank/DDBJ whole genome shotgun (WGS) entry which is preliminary data.</text>
</comment>
<dbReference type="OrthoDB" id="2278533at2759"/>
<dbReference type="EMBL" id="MCGN01000004">
    <property type="protein sequence ID" value="ORY97872.1"/>
    <property type="molecule type" value="Genomic_DNA"/>
</dbReference>
<accession>A0A1X2HG44</accession>
<reference evidence="1 2" key="1">
    <citation type="submission" date="2016-07" db="EMBL/GenBank/DDBJ databases">
        <title>Pervasive Adenine N6-methylation of Active Genes in Fungi.</title>
        <authorList>
            <consortium name="DOE Joint Genome Institute"/>
            <person name="Mondo S.J."/>
            <person name="Dannebaum R.O."/>
            <person name="Kuo R.C."/>
            <person name="Labutti K."/>
            <person name="Haridas S."/>
            <person name="Kuo A."/>
            <person name="Salamov A."/>
            <person name="Ahrendt S.R."/>
            <person name="Lipzen A."/>
            <person name="Sullivan W."/>
            <person name="Andreopoulos W.B."/>
            <person name="Clum A."/>
            <person name="Lindquist E."/>
            <person name="Daum C."/>
            <person name="Ramamoorthy G.K."/>
            <person name="Gryganskyi A."/>
            <person name="Culley D."/>
            <person name="Magnuson J.K."/>
            <person name="James T.Y."/>
            <person name="O'Malley M.A."/>
            <person name="Stajich J.E."/>
            <person name="Spatafora J.W."/>
            <person name="Visel A."/>
            <person name="Grigoriev I.V."/>
        </authorList>
    </citation>
    <scope>NUCLEOTIDE SEQUENCE [LARGE SCALE GENOMIC DNA]</scope>
    <source>
        <strain evidence="1 2">NRRL 2496</strain>
    </source>
</reference>
<evidence type="ECO:0000313" key="2">
    <source>
        <dbReference type="Proteomes" id="UP000242180"/>
    </source>
</evidence>
<evidence type="ECO:0000313" key="1">
    <source>
        <dbReference type="EMBL" id="ORY97872.1"/>
    </source>
</evidence>
<dbReference type="Proteomes" id="UP000242180">
    <property type="component" value="Unassembled WGS sequence"/>
</dbReference>
<feature type="non-terminal residue" evidence="1">
    <location>
        <position position="76"/>
    </location>
</feature>
<sequence>MCTAFSQRVNSQRRINPMKGLARKNIAHKVDMLFKFFMQEYGCVECEISSDGTGTSKQILSFSSFGSLMLLSLIVL</sequence>
<proteinExistence type="predicted"/>
<protein>
    <submittedName>
        <fullName evidence="1">Uncharacterized protein</fullName>
    </submittedName>
</protein>